<keyword evidence="1 6" id="KW-0645">Protease</keyword>
<evidence type="ECO:0000259" key="8">
    <source>
        <dbReference type="Pfam" id="PF01435"/>
    </source>
</evidence>
<evidence type="ECO:0000256" key="5">
    <source>
        <dbReference type="ARBA" id="ARBA00023049"/>
    </source>
</evidence>
<keyword evidence="3 6" id="KW-0378">Hydrolase</keyword>
<feature type="domain" description="Peptidase M48" evidence="8">
    <location>
        <begin position="101"/>
        <end position="270"/>
    </location>
</feature>
<dbReference type="CDD" id="cd07331">
    <property type="entry name" value="M48C_Oma1_like"/>
    <property type="match status" value="1"/>
</dbReference>
<evidence type="ECO:0000256" key="6">
    <source>
        <dbReference type="RuleBase" id="RU003983"/>
    </source>
</evidence>
<evidence type="ECO:0000256" key="4">
    <source>
        <dbReference type="ARBA" id="ARBA00022833"/>
    </source>
</evidence>
<reference evidence="10" key="1">
    <citation type="journal article" date="2019" name="Int. J. Syst. Evol. Microbiol.">
        <title>The Global Catalogue of Microorganisms (GCM) 10K type strain sequencing project: providing services to taxonomists for standard genome sequencing and annotation.</title>
        <authorList>
            <consortium name="The Broad Institute Genomics Platform"/>
            <consortium name="The Broad Institute Genome Sequencing Center for Infectious Disease"/>
            <person name="Wu L."/>
            <person name="Ma J."/>
        </authorList>
    </citation>
    <scope>NUCLEOTIDE SEQUENCE [LARGE SCALE GENOMIC DNA]</scope>
    <source>
        <strain evidence="10">KACC 12649</strain>
    </source>
</reference>
<keyword evidence="4 6" id="KW-0862">Zinc</keyword>
<evidence type="ECO:0000256" key="7">
    <source>
        <dbReference type="SAM" id="SignalP"/>
    </source>
</evidence>
<gene>
    <name evidence="9" type="ORF">ACFPN5_02465</name>
</gene>
<proteinExistence type="inferred from homology"/>
<evidence type="ECO:0000256" key="3">
    <source>
        <dbReference type="ARBA" id="ARBA00022801"/>
    </source>
</evidence>
<dbReference type="Pfam" id="PF01435">
    <property type="entry name" value="Peptidase_M48"/>
    <property type="match status" value="1"/>
</dbReference>
<comment type="cofactor">
    <cofactor evidence="6">
        <name>Zn(2+)</name>
        <dbReference type="ChEBI" id="CHEBI:29105"/>
    </cofactor>
    <text evidence="6">Binds 1 zinc ion per subunit.</text>
</comment>
<keyword evidence="5 6" id="KW-0482">Metalloprotease</keyword>
<feature type="chain" id="PRO_5047304070" evidence="7">
    <location>
        <begin position="22"/>
        <end position="302"/>
    </location>
</feature>
<organism evidence="9 10">
    <name type="scientific">Massilia niabensis</name>
    <dbReference type="NCBI Taxonomy" id="544910"/>
    <lineage>
        <taxon>Bacteria</taxon>
        <taxon>Pseudomonadati</taxon>
        <taxon>Pseudomonadota</taxon>
        <taxon>Betaproteobacteria</taxon>
        <taxon>Burkholderiales</taxon>
        <taxon>Oxalobacteraceae</taxon>
        <taxon>Telluria group</taxon>
        <taxon>Massilia</taxon>
    </lineage>
</organism>
<dbReference type="Gene3D" id="3.30.2010.10">
    <property type="entry name" value="Metalloproteases ('zincins'), catalytic domain"/>
    <property type="match status" value="1"/>
</dbReference>
<dbReference type="PANTHER" id="PTHR22726:SF1">
    <property type="entry name" value="METALLOENDOPEPTIDASE OMA1, MITOCHONDRIAL"/>
    <property type="match status" value="1"/>
</dbReference>
<dbReference type="InterPro" id="IPR001915">
    <property type="entry name" value="Peptidase_M48"/>
</dbReference>
<dbReference type="Proteomes" id="UP001596050">
    <property type="component" value="Unassembled WGS sequence"/>
</dbReference>
<dbReference type="RefSeq" id="WP_379779727.1">
    <property type="nucleotide sequence ID" value="NZ_JBHSMU010000003.1"/>
</dbReference>
<name>A0ABW0KZ45_9BURK</name>
<keyword evidence="7" id="KW-0732">Signal</keyword>
<feature type="signal peptide" evidence="7">
    <location>
        <begin position="1"/>
        <end position="21"/>
    </location>
</feature>
<evidence type="ECO:0000313" key="9">
    <source>
        <dbReference type="EMBL" id="MFC5458674.1"/>
    </source>
</evidence>
<evidence type="ECO:0000256" key="2">
    <source>
        <dbReference type="ARBA" id="ARBA00022723"/>
    </source>
</evidence>
<comment type="similarity">
    <text evidence="6">Belongs to the peptidase M48 family.</text>
</comment>
<sequence>MNKFKLKHLALSIATAASLMAMPLQQAHAQKGEQVVQDGIAVKPLSRVRVLVPEEQMNEAAAQQYQAMVSQAQQKGVLVPATDPQVKRLRGVAQRIIPHTPRWNQSAKNWDWQVNLFEQPQVNAFCMPGGRIGFYTGIINQLKLTDDEMAAIMGHEIAHALREHGRERTAKSGITTMVARGAGALGSAIFGIDPSITNTVTGMIGQGVVLKFSRDEEREADLVGLDIAARAGYDPRAGVALWRKMGMLNKGAPPEFMSTHPGGETRIGDMERHMNVLLPLYARSKGTSVNRLPPYRTNVALK</sequence>
<dbReference type="EMBL" id="JBHSMU010000003">
    <property type="protein sequence ID" value="MFC5458674.1"/>
    <property type="molecule type" value="Genomic_DNA"/>
</dbReference>
<evidence type="ECO:0000256" key="1">
    <source>
        <dbReference type="ARBA" id="ARBA00022670"/>
    </source>
</evidence>
<keyword evidence="10" id="KW-1185">Reference proteome</keyword>
<dbReference type="PANTHER" id="PTHR22726">
    <property type="entry name" value="METALLOENDOPEPTIDASE OMA1"/>
    <property type="match status" value="1"/>
</dbReference>
<accession>A0ABW0KZ45</accession>
<comment type="caution">
    <text evidence="9">The sequence shown here is derived from an EMBL/GenBank/DDBJ whole genome shotgun (WGS) entry which is preliminary data.</text>
</comment>
<evidence type="ECO:0000313" key="10">
    <source>
        <dbReference type="Proteomes" id="UP001596050"/>
    </source>
</evidence>
<dbReference type="InterPro" id="IPR051156">
    <property type="entry name" value="Mito/Outer_Membr_Metalloprot"/>
</dbReference>
<keyword evidence="2" id="KW-0479">Metal-binding</keyword>
<protein>
    <submittedName>
        <fullName evidence="9">M48 family metallopeptidase</fullName>
    </submittedName>
</protein>